<proteinExistence type="inferred from homology"/>
<evidence type="ECO:0000313" key="10">
    <source>
        <dbReference type="EMBL" id="CAG8597466.1"/>
    </source>
</evidence>
<accession>A0A9N9CEQ0</accession>
<evidence type="ECO:0000259" key="9">
    <source>
        <dbReference type="SMART" id="SM00737"/>
    </source>
</evidence>
<evidence type="ECO:0000313" key="11">
    <source>
        <dbReference type="Proteomes" id="UP000789375"/>
    </source>
</evidence>
<dbReference type="Gene3D" id="2.60.40.770">
    <property type="match status" value="1"/>
</dbReference>
<dbReference type="GO" id="GO:0032934">
    <property type="term" value="F:sterol binding"/>
    <property type="evidence" value="ECO:0007669"/>
    <property type="project" value="InterPro"/>
</dbReference>
<feature type="signal peptide" evidence="8">
    <location>
        <begin position="1"/>
        <end position="21"/>
    </location>
</feature>
<dbReference type="PANTHER" id="PTHR11306:SF0">
    <property type="entry name" value="PHOSPHATIDYLGLYCEROL_PHOSPHATIDYLINOSITOL TRANSFER PROTEIN"/>
    <property type="match status" value="1"/>
</dbReference>
<evidence type="ECO:0000256" key="8">
    <source>
        <dbReference type="SAM" id="SignalP"/>
    </source>
</evidence>
<dbReference type="InterPro" id="IPR033917">
    <property type="entry name" value="ML_PG-PI_TP"/>
</dbReference>
<dbReference type="EMBL" id="CAJVPP010002364">
    <property type="protein sequence ID" value="CAG8597466.1"/>
    <property type="molecule type" value="Genomic_DNA"/>
</dbReference>
<comment type="subunit">
    <text evidence="3">Monomer.</text>
</comment>
<evidence type="ECO:0000256" key="5">
    <source>
        <dbReference type="ARBA" id="ARBA00022448"/>
    </source>
</evidence>
<evidence type="ECO:0000256" key="3">
    <source>
        <dbReference type="ARBA" id="ARBA00011245"/>
    </source>
</evidence>
<gene>
    <name evidence="10" type="ORF">FMOSSE_LOCUS8767</name>
</gene>
<feature type="domain" description="MD-2-related lipid-recognition" evidence="9">
    <location>
        <begin position="51"/>
        <end position="171"/>
    </location>
</feature>
<dbReference type="GO" id="GO:0032366">
    <property type="term" value="P:intracellular sterol transport"/>
    <property type="evidence" value="ECO:0007669"/>
    <property type="project" value="InterPro"/>
</dbReference>
<dbReference type="SMART" id="SM00737">
    <property type="entry name" value="ML"/>
    <property type="match status" value="1"/>
</dbReference>
<keyword evidence="11" id="KW-1185">Reference proteome</keyword>
<comment type="function">
    <text evidence="1">Catalyzes the intermembrane transfer of phosphatidylglycerol and phosphatidylinositol.</text>
</comment>
<dbReference type="AlphaFoldDB" id="A0A9N9CEQ0"/>
<keyword evidence="7" id="KW-0445">Lipid transport</keyword>
<evidence type="ECO:0000256" key="4">
    <source>
        <dbReference type="ARBA" id="ARBA00016056"/>
    </source>
</evidence>
<comment type="similarity">
    <text evidence="2">Belongs to the NPC2 family.</text>
</comment>
<feature type="chain" id="PRO_5040469365" description="Phosphatidylglycerol/phosphatidylinositol transfer protein" evidence="8">
    <location>
        <begin position="22"/>
        <end position="175"/>
    </location>
</feature>
<organism evidence="10 11">
    <name type="scientific">Funneliformis mosseae</name>
    <name type="common">Endomycorrhizal fungus</name>
    <name type="synonym">Glomus mosseae</name>
    <dbReference type="NCBI Taxonomy" id="27381"/>
    <lineage>
        <taxon>Eukaryota</taxon>
        <taxon>Fungi</taxon>
        <taxon>Fungi incertae sedis</taxon>
        <taxon>Mucoromycota</taxon>
        <taxon>Glomeromycotina</taxon>
        <taxon>Glomeromycetes</taxon>
        <taxon>Glomerales</taxon>
        <taxon>Glomeraceae</taxon>
        <taxon>Funneliformis</taxon>
    </lineage>
</organism>
<dbReference type="Pfam" id="PF02221">
    <property type="entry name" value="E1_DerP2_DerF2"/>
    <property type="match status" value="1"/>
</dbReference>
<comment type="caution">
    <text evidence="10">The sequence shown here is derived from an EMBL/GenBank/DDBJ whole genome shotgun (WGS) entry which is preliminary data.</text>
</comment>
<protein>
    <recommendedName>
        <fullName evidence="4">Phosphatidylglycerol/phosphatidylinositol transfer protein</fullName>
    </recommendedName>
</protein>
<name>A0A9N9CEQ0_FUNMO</name>
<dbReference type="Proteomes" id="UP000789375">
    <property type="component" value="Unassembled WGS sequence"/>
</dbReference>
<sequence length="175" mass="20008">MFKAKIFIFIACLTFATFANAMTIYDSHITNFEEEQLLVKEFPSNYIFETITDCSNDNDILVIENIFISPDPPRRGENVYINASGYLKKTVGFGSYVDLTVKLGLIKLLHQKLDLCEQVEKVDKSCPLEEGEQYLETTVTLPKEIPFGKYTVEAYVYTADEERITCLKANVMFKP</sequence>
<evidence type="ECO:0000256" key="2">
    <source>
        <dbReference type="ARBA" id="ARBA00006370"/>
    </source>
</evidence>
<keyword evidence="6 8" id="KW-0732">Signal</keyword>
<dbReference type="SUPFAM" id="SSF81296">
    <property type="entry name" value="E set domains"/>
    <property type="match status" value="1"/>
</dbReference>
<evidence type="ECO:0000256" key="7">
    <source>
        <dbReference type="ARBA" id="ARBA00023055"/>
    </source>
</evidence>
<dbReference type="PANTHER" id="PTHR11306">
    <property type="entry name" value="NIEMANN PICK TYPE C2 PROTEIN NPC2-RELATED"/>
    <property type="match status" value="1"/>
</dbReference>
<dbReference type="InterPro" id="IPR014756">
    <property type="entry name" value="Ig_E-set"/>
</dbReference>
<evidence type="ECO:0000256" key="1">
    <source>
        <dbReference type="ARBA" id="ARBA00002053"/>
    </source>
</evidence>
<reference evidence="10" key="1">
    <citation type="submission" date="2021-06" db="EMBL/GenBank/DDBJ databases">
        <authorList>
            <person name="Kallberg Y."/>
            <person name="Tangrot J."/>
            <person name="Rosling A."/>
        </authorList>
    </citation>
    <scope>NUCLEOTIDE SEQUENCE</scope>
    <source>
        <strain evidence="10">87-6 pot B 2015</strain>
    </source>
</reference>
<evidence type="ECO:0000256" key="6">
    <source>
        <dbReference type="ARBA" id="ARBA00022729"/>
    </source>
</evidence>
<dbReference type="CDD" id="cd00917">
    <property type="entry name" value="PG-PI_TP"/>
    <property type="match status" value="1"/>
</dbReference>
<dbReference type="InterPro" id="IPR039670">
    <property type="entry name" value="NPC2-like"/>
</dbReference>
<dbReference type="InterPro" id="IPR003172">
    <property type="entry name" value="ML_dom"/>
</dbReference>
<keyword evidence="5" id="KW-0813">Transport</keyword>